<dbReference type="Proteomes" id="UP000836841">
    <property type="component" value="Unassembled WGS sequence"/>
</dbReference>
<evidence type="ECO:0000256" key="8">
    <source>
        <dbReference type="ARBA" id="ARBA00023242"/>
    </source>
</evidence>
<reference evidence="9 10" key="1">
    <citation type="submission" date="2022-03" db="EMBL/GenBank/DDBJ databases">
        <authorList>
            <person name="Nunn A."/>
            <person name="Chopra R."/>
            <person name="Nunn A."/>
            <person name="Contreras Garrido A."/>
        </authorList>
    </citation>
    <scope>NUCLEOTIDE SEQUENCE [LARGE SCALE GENOMIC DNA]</scope>
</reference>
<feature type="non-terminal residue" evidence="9">
    <location>
        <position position="131"/>
    </location>
</feature>
<evidence type="ECO:0000256" key="2">
    <source>
        <dbReference type="ARBA" id="ARBA00004496"/>
    </source>
</evidence>
<dbReference type="InterPro" id="IPR019519">
    <property type="entry name" value="Elp5"/>
</dbReference>
<evidence type="ECO:0000313" key="9">
    <source>
        <dbReference type="EMBL" id="CAH2042478.1"/>
    </source>
</evidence>
<sequence>MAESICRALRDGAFEGEHAPTLTIKDTINLPYGPHIFNHVLSQLSSNILAGKSQSKGLVLVALSRSPSFYFDLLKSRGNDVASSHKWLRVLDCYTDPLGWKDRLAECGSINNSSAEASSTVCLFKDLRNMD</sequence>
<proteinExistence type="inferred from homology"/>
<dbReference type="GO" id="GO:0002098">
    <property type="term" value="P:tRNA wobble uridine modification"/>
    <property type="evidence" value="ECO:0007669"/>
    <property type="project" value="InterPro"/>
</dbReference>
<dbReference type="AlphaFoldDB" id="A0AAU9RHU9"/>
<comment type="caution">
    <text evidence="9">The sequence shown here is derived from an EMBL/GenBank/DDBJ whole genome shotgun (WGS) entry which is preliminary data.</text>
</comment>
<dbReference type="PANTHER" id="PTHR15641:SF1">
    <property type="entry name" value="ELONGATOR COMPLEX PROTEIN 5"/>
    <property type="match status" value="1"/>
</dbReference>
<organism evidence="9 10">
    <name type="scientific">Thlaspi arvense</name>
    <name type="common">Field penny-cress</name>
    <dbReference type="NCBI Taxonomy" id="13288"/>
    <lineage>
        <taxon>Eukaryota</taxon>
        <taxon>Viridiplantae</taxon>
        <taxon>Streptophyta</taxon>
        <taxon>Embryophyta</taxon>
        <taxon>Tracheophyta</taxon>
        <taxon>Spermatophyta</taxon>
        <taxon>Magnoliopsida</taxon>
        <taxon>eudicotyledons</taxon>
        <taxon>Gunneridae</taxon>
        <taxon>Pentapetalae</taxon>
        <taxon>rosids</taxon>
        <taxon>malvids</taxon>
        <taxon>Brassicales</taxon>
        <taxon>Brassicaceae</taxon>
        <taxon>Thlaspideae</taxon>
        <taxon>Thlaspi</taxon>
    </lineage>
</organism>
<comment type="subcellular location">
    <subcellularLocation>
        <location evidence="2">Cytoplasm</location>
    </subcellularLocation>
    <subcellularLocation>
        <location evidence="1">Nucleus</location>
    </subcellularLocation>
</comment>
<dbReference type="PANTHER" id="PTHR15641">
    <property type="entry name" value="ELONGATOR COMPLEX PROTEIN 5"/>
    <property type="match status" value="1"/>
</dbReference>
<evidence type="ECO:0000256" key="3">
    <source>
        <dbReference type="ARBA" id="ARBA00005043"/>
    </source>
</evidence>
<name>A0AAU9RHU9_THLAR</name>
<protein>
    <recommendedName>
        <fullName evidence="5">Elongator complex protein 5</fullName>
    </recommendedName>
</protein>
<gene>
    <name evidence="9" type="ORF">TAV2_LOCUS4721</name>
</gene>
<evidence type="ECO:0000313" key="10">
    <source>
        <dbReference type="Proteomes" id="UP000836841"/>
    </source>
</evidence>
<dbReference type="GO" id="GO:0000049">
    <property type="term" value="F:tRNA binding"/>
    <property type="evidence" value="ECO:0007669"/>
    <property type="project" value="TreeGrafter"/>
</dbReference>
<accession>A0AAU9RHU9</accession>
<keyword evidence="6" id="KW-0963">Cytoplasm</keyword>
<comment type="similarity">
    <text evidence="4">Belongs to the ELP5 family.</text>
</comment>
<keyword evidence="8" id="KW-0539">Nucleus</keyword>
<comment type="pathway">
    <text evidence="3">tRNA modification; 5-methoxycarbonylmethyl-2-thiouridine-tRNA biosynthesis.</text>
</comment>
<keyword evidence="10" id="KW-1185">Reference proteome</keyword>
<dbReference type="GO" id="GO:0005634">
    <property type="term" value="C:nucleus"/>
    <property type="evidence" value="ECO:0007669"/>
    <property type="project" value="UniProtKB-SubCell"/>
</dbReference>
<evidence type="ECO:0000256" key="5">
    <source>
        <dbReference type="ARBA" id="ARBA00020264"/>
    </source>
</evidence>
<keyword evidence="7" id="KW-0819">tRNA processing</keyword>
<dbReference type="EMBL" id="CAJVSB020000174">
    <property type="protein sequence ID" value="CAH2042478.1"/>
    <property type="molecule type" value="Genomic_DNA"/>
</dbReference>
<evidence type="ECO:0000256" key="1">
    <source>
        <dbReference type="ARBA" id="ARBA00004123"/>
    </source>
</evidence>
<dbReference type="GO" id="GO:0033588">
    <property type="term" value="C:elongator holoenzyme complex"/>
    <property type="evidence" value="ECO:0007669"/>
    <property type="project" value="InterPro"/>
</dbReference>
<dbReference type="GO" id="GO:0005829">
    <property type="term" value="C:cytosol"/>
    <property type="evidence" value="ECO:0007669"/>
    <property type="project" value="TreeGrafter"/>
</dbReference>
<evidence type="ECO:0000256" key="6">
    <source>
        <dbReference type="ARBA" id="ARBA00022490"/>
    </source>
</evidence>
<evidence type="ECO:0000256" key="4">
    <source>
        <dbReference type="ARBA" id="ARBA00009567"/>
    </source>
</evidence>
<evidence type="ECO:0000256" key="7">
    <source>
        <dbReference type="ARBA" id="ARBA00022694"/>
    </source>
</evidence>